<evidence type="ECO:0000256" key="2">
    <source>
        <dbReference type="ARBA" id="ARBA00022692"/>
    </source>
</evidence>
<evidence type="ECO:0000259" key="6">
    <source>
        <dbReference type="Pfam" id="PF04893"/>
    </source>
</evidence>
<keyword evidence="8" id="KW-1185">Reference proteome</keyword>
<evidence type="ECO:0000313" key="8">
    <source>
        <dbReference type="Proteomes" id="UP000290287"/>
    </source>
</evidence>
<proteinExistence type="predicted"/>
<evidence type="ECO:0000256" key="1">
    <source>
        <dbReference type="ARBA" id="ARBA00004141"/>
    </source>
</evidence>
<dbReference type="EMBL" id="PEIB01000014">
    <property type="protein sequence ID" value="RXJ72979.1"/>
    <property type="molecule type" value="Genomic_DNA"/>
</dbReference>
<feature type="transmembrane region" description="Helical" evidence="5">
    <location>
        <begin position="129"/>
        <end position="152"/>
    </location>
</feature>
<feature type="transmembrane region" description="Helical" evidence="5">
    <location>
        <begin position="164"/>
        <end position="189"/>
    </location>
</feature>
<dbReference type="Proteomes" id="UP000290287">
    <property type="component" value="Unassembled WGS sequence"/>
</dbReference>
<feature type="transmembrane region" description="Helical" evidence="5">
    <location>
        <begin position="69"/>
        <end position="92"/>
    </location>
</feature>
<dbReference type="InterPro" id="IPR006977">
    <property type="entry name" value="Yip1_dom"/>
</dbReference>
<protein>
    <recommendedName>
        <fullName evidence="6">Yip1 domain-containing protein</fullName>
    </recommendedName>
</protein>
<reference evidence="7 8" key="1">
    <citation type="submission" date="2017-10" db="EMBL/GenBank/DDBJ databases">
        <title>Nyctiphanis sp. nov., isolated from the stomach of the euphausiid Nyctiphanes simplex (Hansen, 1911) in the Gulf of California.</title>
        <authorList>
            <person name="Gomez-Gil B."/>
            <person name="Aguilar-Mendez M."/>
            <person name="Lopez-Cortes A."/>
            <person name="Gomez-Gutierrez J."/>
            <person name="Roque A."/>
            <person name="Lang E."/>
            <person name="Gonzalez-Castillo A."/>
        </authorList>
    </citation>
    <scope>NUCLEOTIDE SEQUENCE [LARGE SCALE GENOMIC DNA]</scope>
    <source>
        <strain evidence="7 8">CAIM 600</strain>
    </source>
</reference>
<feature type="transmembrane region" description="Helical" evidence="5">
    <location>
        <begin position="31"/>
        <end position="49"/>
    </location>
</feature>
<evidence type="ECO:0000256" key="5">
    <source>
        <dbReference type="SAM" id="Phobius"/>
    </source>
</evidence>
<organism evidence="7 8">
    <name type="scientific">Veronia nyctiphanis</name>
    <dbReference type="NCBI Taxonomy" id="1278244"/>
    <lineage>
        <taxon>Bacteria</taxon>
        <taxon>Pseudomonadati</taxon>
        <taxon>Pseudomonadota</taxon>
        <taxon>Gammaproteobacteria</taxon>
        <taxon>Vibrionales</taxon>
        <taxon>Vibrionaceae</taxon>
        <taxon>Veronia</taxon>
    </lineage>
</organism>
<accession>A0A4Q0YV27</accession>
<evidence type="ECO:0000313" key="7">
    <source>
        <dbReference type="EMBL" id="RXJ72979.1"/>
    </source>
</evidence>
<name>A0A4Q0YV27_9GAMM</name>
<keyword evidence="3 5" id="KW-1133">Transmembrane helix</keyword>
<keyword evidence="2 5" id="KW-0812">Transmembrane</keyword>
<dbReference type="OrthoDB" id="9808452at2"/>
<dbReference type="RefSeq" id="WP_129122618.1">
    <property type="nucleotide sequence ID" value="NZ_PEIB01000014.1"/>
</dbReference>
<feature type="transmembrane region" description="Helical" evidence="5">
    <location>
        <begin position="104"/>
        <end position="123"/>
    </location>
</feature>
<comment type="caution">
    <text evidence="7">The sequence shown here is derived from an EMBL/GenBank/DDBJ whole genome shotgun (WGS) entry which is preliminary data.</text>
</comment>
<dbReference type="Pfam" id="PF04893">
    <property type="entry name" value="Yip1"/>
    <property type="match status" value="1"/>
</dbReference>
<keyword evidence="4 5" id="KW-0472">Membrane</keyword>
<evidence type="ECO:0000256" key="3">
    <source>
        <dbReference type="ARBA" id="ARBA00022989"/>
    </source>
</evidence>
<gene>
    <name evidence="7" type="ORF">CS022_12970</name>
</gene>
<comment type="subcellular location">
    <subcellularLocation>
        <location evidence="1">Membrane</location>
        <topology evidence="1">Multi-pass membrane protein</topology>
    </subcellularLocation>
</comment>
<evidence type="ECO:0000256" key="4">
    <source>
        <dbReference type="ARBA" id="ARBA00023136"/>
    </source>
</evidence>
<dbReference type="AlphaFoldDB" id="A0A4Q0YV27"/>
<feature type="domain" description="Yip1" evidence="6">
    <location>
        <begin position="8"/>
        <end position="181"/>
    </location>
</feature>
<sequence length="199" mass="21594">MILGHLVGLYVQPKEEWKNIDRLHEGASNSLIHALIMAMIPPVCAYYSSVHIGWKIGVGDPIFITGDSALMIAIAMYFALIIGVCALAYLTLWMSRTFGSSPSYTQALELAAYTATPIFMVGLSALYPVVWFVMLVGLVGVAYSVYLLYTGVPIIMHIPEERGFIYASSVVTCGLVLLVSILAASVILWNSGLGPIFVQ</sequence>
<dbReference type="GO" id="GO:0016020">
    <property type="term" value="C:membrane"/>
    <property type="evidence" value="ECO:0007669"/>
    <property type="project" value="UniProtKB-SubCell"/>
</dbReference>